<comment type="caution">
    <text evidence="1">The sequence shown here is derived from an EMBL/GenBank/DDBJ whole genome shotgun (WGS) entry which is preliminary data.</text>
</comment>
<reference evidence="1" key="1">
    <citation type="submission" date="2020-08" db="EMBL/GenBank/DDBJ databases">
        <title>Multicomponent nature underlies the extraordinary mechanical properties of spider dragline silk.</title>
        <authorList>
            <person name="Kono N."/>
            <person name="Nakamura H."/>
            <person name="Mori M."/>
            <person name="Yoshida Y."/>
            <person name="Ohtoshi R."/>
            <person name="Malay A.D."/>
            <person name="Moran D.A.P."/>
            <person name="Tomita M."/>
            <person name="Numata K."/>
            <person name="Arakawa K."/>
        </authorList>
    </citation>
    <scope>NUCLEOTIDE SEQUENCE</scope>
</reference>
<proteinExistence type="predicted"/>
<organism evidence="1 2">
    <name type="scientific">Nephila pilipes</name>
    <name type="common">Giant wood spider</name>
    <name type="synonym">Nephila maculata</name>
    <dbReference type="NCBI Taxonomy" id="299642"/>
    <lineage>
        <taxon>Eukaryota</taxon>
        <taxon>Metazoa</taxon>
        <taxon>Ecdysozoa</taxon>
        <taxon>Arthropoda</taxon>
        <taxon>Chelicerata</taxon>
        <taxon>Arachnida</taxon>
        <taxon>Araneae</taxon>
        <taxon>Araneomorphae</taxon>
        <taxon>Entelegynae</taxon>
        <taxon>Araneoidea</taxon>
        <taxon>Nephilidae</taxon>
        <taxon>Nephila</taxon>
    </lineage>
</organism>
<protein>
    <submittedName>
        <fullName evidence="1">Uncharacterized protein</fullName>
    </submittedName>
</protein>
<dbReference type="Proteomes" id="UP000887013">
    <property type="component" value="Unassembled WGS sequence"/>
</dbReference>
<name>A0A8X6TZV8_NEPPI</name>
<dbReference type="AlphaFoldDB" id="A0A8X6TZV8"/>
<dbReference type="EMBL" id="BMAW01020302">
    <property type="protein sequence ID" value="GFT67406.1"/>
    <property type="molecule type" value="Genomic_DNA"/>
</dbReference>
<evidence type="ECO:0000313" key="1">
    <source>
        <dbReference type="EMBL" id="GFT67406.1"/>
    </source>
</evidence>
<sequence>MELPVREGARHRFKSQVWLHGYAAPSTNQPRSLLPKILYSIGRKSRQSRRQYASNITHYSIYGSVYNNRLRNILQCASHTTHAAHTSTRYSRQARQRHRVERDWQKCRATSNTARNGTRATARRPTIRRPVPLSVAHPDPARVTLKSRPDVLSPYAVARLQRTPVHASKNALRAIGVRLSLRESRCWFMRYEGIEGSVIHAQVHVGQP</sequence>
<keyword evidence="2" id="KW-1185">Reference proteome</keyword>
<gene>
    <name evidence="1" type="ORF">NPIL_308961</name>
</gene>
<evidence type="ECO:0000313" key="2">
    <source>
        <dbReference type="Proteomes" id="UP000887013"/>
    </source>
</evidence>
<accession>A0A8X6TZV8</accession>